<dbReference type="EMBL" id="CP023693">
    <property type="protein sequence ID" value="QEV36523.1"/>
    <property type="molecule type" value="Genomic_DNA"/>
</dbReference>
<reference evidence="2 5" key="1">
    <citation type="journal article" date="2014" name="Int. J. Syst. Evol. Microbiol.">
        <title>Complete genome sequence of Corynebacterium casei LMG S-19264T (=DSM 44701T), isolated from a smear-ripened cheese.</title>
        <authorList>
            <consortium name="US DOE Joint Genome Institute (JGI-PGF)"/>
            <person name="Walter F."/>
            <person name="Albersmeier A."/>
            <person name="Kalinowski J."/>
            <person name="Ruckert C."/>
        </authorList>
    </citation>
    <scope>NUCLEOTIDE SEQUENCE [LARGE SCALE GENOMIC DNA]</scope>
    <source>
        <strain evidence="2 5">JCM 4205</strain>
    </source>
</reference>
<evidence type="ECO:0000256" key="1">
    <source>
        <dbReference type="SAM" id="MobiDB-lite"/>
    </source>
</evidence>
<feature type="region of interest" description="Disordered" evidence="1">
    <location>
        <begin position="1"/>
        <end position="20"/>
    </location>
</feature>
<feature type="compositionally biased region" description="Basic residues" evidence="1">
    <location>
        <begin position="1"/>
        <end position="12"/>
    </location>
</feature>
<organism evidence="2 5">
    <name type="scientific">Streptomyces cinereoruber</name>
    <dbReference type="NCBI Taxonomy" id="67260"/>
    <lineage>
        <taxon>Bacteria</taxon>
        <taxon>Bacillati</taxon>
        <taxon>Actinomycetota</taxon>
        <taxon>Actinomycetes</taxon>
        <taxon>Kitasatosporales</taxon>
        <taxon>Streptomycetaceae</taxon>
        <taxon>Streptomyces</taxon>
    </lineage>
</organism>
<dbReference type="Proteomes" id="UP000326029">
    <property type="component" value="Chromosome"/>
</dbReference>
<gene>
    <name evidence="3" type="ORF">CP977_33805</name>
    <name evidence="2" type="ORF">GCM10010497_23790</name>
</gene>
<dbReference type="EMBL" id="BMSJ01000003">
    <property type="protein sequence ID" value="GGR20709.1"/>
    <property type="molecule type" value="Genomic_DNA"/>
</dbReference>
<dbReference type="Proteomes" id="UP000642014">
    <property type="component" value="Unassembled WGS sequence"/>
</dbReference>
<dbReference type="AlphaFoldDB" id="A0AAV4KFD5"/>
<proteinExistence type="predicted"/>
<keyword evidence="4" id="KW-1185">Reference proteome</keyword>
<protein>
    <submittedName>
        <fullName evidence="2">Uncharacterized protein</fullName>
    </submittedName>
</protein>
<evidence type="ECO:0000313" key="4">
    <source>
        <dbReference type="Proteomes" id="UP000326029"/>
    </source>
</evidence>
<evidence type="ECO:0000313" key="3">
    <source>
        <dbReference type="EMBL" id="QEV36523.1"/>
    </source>
</evidence>
<accession>A0AAV4KFD5</accession>
<evidence type="ECO:0000313" key="2">
    <source>
        <dbReference type="EMBL" id="GGR20709.1"/>
    </source>
</evidence>
<reference evidence="3 4" key="2">
    <citation type="submission" date="2017-09" db="EMBL/GenBank/DDBJ databases">
        <authorList>
            <person name="Lee N."/>
            <person name="Cho B.-K."/>
        </authorList>
    </citation>
    <scope>NUCLEOTIDE SEQUENCE [LARGE SCALE GENOMIC DNA]</scope>
    <source>
        <strain evidence="3 4">ATCC 19740</strain>
    </source>
</reference>
<reference evidence="2" key="3">
    <citation type="submission" date="2023-08" db="EMBL/GenBank/DDBJ databases">
        <authorList>
            <person name="Sun Q."/>
            <person name="Ohkuma M."/>
        </authorList>
    </citation>
    <scope>NUCLEOTIDE SEQUENCE</scope>
    <source>
        <strain evidence="2">JCM 4205</strain>
    </source>
</reference>
<evidence type="ECO:0000313" key="5">
    <source>
        <dbReference type="Proteomes" id="UP000642014"/>
    </source>
</evidence>
<sequence length="59" mass="6168">MRIKVSSTRRRGVLLSGGRALSTGPPFEDAAISGAAPDLGVPDTVDIMILTDEMQPDAN</sequence>
<name>A0AAV4KFD5_9ACTN</name>